<dbReference type="EMBL" id="CP106856">
    <property type="protein sequence ID" value="UYB36779.1"/>
    <property type="molecule type" value="Genomic_DNA"/>
</dbReference>
<accession>A0ABY6FVP7</accession>
<keyword evidence="2" id="KW-0560">Oxidoreductase</keyword>
<feature type="domain" description="NAD-dependent epimerase/dehydratase" evidence="4">
    <location>
        <begin position="11"/>
        <end position="172"/>
    </location>
</feature>
<keyword evidence="6" id="KW-1185">Reference proteome</keyword>
<name>A0ABY6FVP7_9MICC</name>
<dbReference type="Gene3D" id="3.40.50.720">
    <property type="entry name" value="NAD(P)-binding Rossmann-like Domain"/>
    <property type="match status" value="1"/>
</dbReference>
<dbReference type="CDD" id="cd08946">
    <property type="entry name" value="SDR_e"/>
    <property type="match status" value="1"/>
</dbReference>
<comment type="similarity">
    <text evidence="1">Belongs to the NAD(P)-dependent epimerase/dehydratase family.</text>
</comment>
<evidence type="ECO:0000256" key="3">
    <source>
        <dbReference type="ARBA" id="ARBA00023027"/>
    </source>
</evidence>
<evidence type="ECO:0000259" key="4">
    <source>
        <dbReference type="Pfam" id="PF01370"/>
    </source>
</evidence>
<evidence type="ECO:0000313" key="6">
    <source>
        <dbReference type="Proteomes" id="UP001063368"/>
    </source>
</evidence>
<dbReference type="RefSeq" id="WP_263128364.1">
    <property type="nucleotide sequence ID" value="NZ_CP106856.1"/>
</dbReference>
<dbReference type="PANTHER" id="PTHR43103">
    <property type="entry name" value="NUCLEOSIDE-DIPHOSPHATE-SUGAR EPIMERASE"/>
    <property type="match status" value="1"/>
</dbReference>
<evidence type="ECO:0000313" key="5">
    <source>
        <dbReference type="EMBL" id="UYB36779.1"/>
    </source>
</evidence>
<keyword evidence="3" id="KW-0520">NAD</keyword>
<proteinExistence type="inferred from homology"/>
<dbReference type="PANTHER" id="PTHR43103:SF5">
    <property type="entry name" value="4-EPIMERASE, PUTATIVE (AFU_ORTHOLOGUE AFUA_7G00360)-RELATED"/>
    <property type="match status" value="1"/>
</dbReference>
<protein>
    <submittedName>
        <fullName evidence="5">NAD(P)-dependent oxidoreductase</fullName>
    </submittedName>
</protein>
<dbReference type="SUPFAM" id="SSF51735">
    <property type="entry name" value="NAD(P)-binding Rossmann-fold domains"/>
    <property type="match status" value="1"/>
</dbReference>
<dbReference type="Pfam" id="PF01370">
    <property type="entry name" value="Epimerase"/>
    <property type="match status" value="1"/>
</dbReference>
<evidence type="ECO:0000256" key="1">
    <source>
        <dbReference type="ARBA" id="ARBA00007637"/>
    </source>
</evidence>
<dbReference type="InterPro" id="IPR036291">
    <property type="entry name" value="NAD(P)-bd_dom_sf"/>
</dbReference>
<organism evidence="5 6">
    <name type="scientific">Arthrobacter koreensis</name>
    <dbReference type="NCBI Taxonomy" id="199136"/>
    <lineage>
        <taxon>Bacteria</taxon>
        <taxon>Bacillati</taxon>
        <taxon>Actinomycetota</taxon>
        <taxon>Actinomycetes</taxon>
        <taxon>Micrococcales</taxon>
        <taxon>Micrococcaceae</taxon>
        <taxon>Arthrobacter</taxon>
    </lineage>
</organism>
<gene>
    <name evidence="5" type="ORF">N9A08_03645</name>
</gene>
<dbReference type="InterPro" id="IPR001509">
    <property type="entry name" value="Epimerase_deHydtase"/>
</dbReference>
<evidence type="ECO:0000256" key="2">
    <source>
        <dbReference type="ARBA" id="ARBA00023002"/>
    </source>
</evidence>
<dbReference type="Proteomes" id="UP001063368">
    <property type="component" value="Chromosome"/>
</dbReference>
<sequence>MTAAKVSGRRIAVTGAAGSLARDIIPRLVSAGYTVSCVDRVAPEEGFGQEWTLTEVAETEVLVESFRGCDAVIHLAGIPLEDDWERLLAANIDGTYSVLEAARQAGVPKAVLASSIHATGFTAVPAHGELVPDTTPVRPNTLYGVSKAALEALGSYYADRHGMDVLCLRIASRFDRPRDVRMLSTWLSPDDAARLCIAALADPGHGFRILWGVSANTRSYLSPDGGAAIGYFPQDNAEKYAPELTEPDTPEAASETEWDRSYIGGVFCSPNPPRHLAPQTSR</sequence>
<reference evidence="5" key="1">
    <citation type="submission" date="2022-09" db="EMBL/GenBank/DDBJ databases">
        <authorList>
            <person name="Li D."/>
            <person name="Cheng J."/>
            <person name="Li Y."/>
        </authorList>
    </citation>
    <scope>NUCLEOTIDE SEQUENCE</scope>
    <source>
        <strain evidence="5">DL</strain>
    </source>
</reference>